<comment type="caution">
    <text evidence="6">The sequence shown here is derived from an EMBL/GenBank/DDBJ whole genome shotgun (WGS) entry which is preliminary data.</text>
</comment>
<dbReference type="PANTHER" id="PTHR47447:SF23">
    <property type="entry name" value="PENTACOTRIPEPTIDE-REPEAT REGION OF PRORP DOMAIN-CONTAINING PROTEIN"/>
    <property type="match status" value="1"/>
</dbReference>
<evidence type="ECO:0000256" key="4">
    <source>
        <dbReference type="ARBA" id="ARBA00044511"/>
    </source>
</evidence>
<reference evidence="6 7" key="1">
    <citation type="journal article" date="2018" name="G3 (Bethesda)">
        <title>Phylogenetic and Phylogenomic Definition of Rhizopus Species.</title>
        <authorList>
            <person name="Gryganskyi A.P."/>
            <person name="Golan J."/>
            <person name="Dolatabadi S."/>
            <person name="Mondo S."/>
            <person name="Robb S."/>
            <person name="Idnurm A."/>
            <person name="Muszewska A."/>
            <person name="Steczkiewicz K."/>
            <person name="Masonjones S."/>
            <person name="Liao H.L."/>
            <person name="Gajdeczka M.T."/>
            <person name="Anike F."/>
            <person name="Vuek A."/>
            <person name="Anishchenko I.M."/>
            <person name="Voigt K."/>
            <person name="de Hoog G.S."/>
            <person name="Smith M.E."/>
            <person name="Heitman J."/>
            <person name="Vilgalys R."/>
            <person name="Stajich J.E."/>
        </authorList>
    </citation>
    <scope>NUCLEOTIDE SEQUENCE [LARGE SCALE GENOMIC DNA]</scope>
    <source>
        <strain evidence="6 7">LSU 92-RS-03</strain>
    </source>
</reference>
<keyword evidence="2" id="KW-0677">Repeat</keyword>
<comment type="subunit">
    <text evidence="4">Binds to mitochondrial small subunit 15S rRNA.</text>
</comment>
<evidence type="ECO:0000256" key="3">
    <source>
        <dbReference type="ARBA" id="ARBA00044493"/>
    </source>
</evidence>
<evidence type="ECO:0000313" key="6">
    <source>
        <dbReference type="EMBL" id="RCH82490.1"/>
    </source>
</evidence>
<dbReference type="Proteomes" id="UP000253551">
    <property type="component" value="Unassembled WGS sequence"/>
</dbReference>
<gene>
    <name evidence="6" type="ORF">CU098_004124</name>
</gene>
<comment type="function">
    <text evidence="3">Regulates mitochondrial small subunit maturation by controlling 15S rRNA 5'-end processing. Localizes to the 5' precursor of the 15S rRNA in a position that is subsequently occupied by mS47 in the mature yeast mtSSU. Uses structure and sequence-specific RNA recognition, binding to a single-stranded region of the precursor and specifically recognizing bases -6 to -1. The exchange of Ccm1 for mS47 is coupled to the irreversible removal of precursor rRNA that is accompanied by conformational changes of the mitoribosomal proteins uS5m and mS26. These conformational changes signal completion of 5'-end rRNA processing through protection of the mature 5'-end of the 15S rRNA and stabilization of mS47. The removal of the 5' precursor together with the dissociation of Ccm1 may be catalyzed by the 5'-3' exoribonuclease Pet127. Involved in the specific removal of group I introns in mitochondrial encoded transcripts.</text>
</comment>
<dbReference type="AlphaFoldDB" id="A0A367IXR0"/>
<evidence type="ECO:0000256" key="5">
    <source>
        <dbReference type="PROSITE-ProRule" id="PRU00708"/>
    </source>
</evidence>
<organism evidence="6 7">
    <name type="scientific">Rhizopus stolonifer</name>
    <name type="common">Rhizopus nigricans</name>
    <dbReference type="NCBI Taxonomy" id="4846"/>
    <lineage>
        <taxon>Eukaryota</taxon>
        <taxon>Fungi</taxon>
        <taxon>Fungi incertae sedis</taxon>
        <taxon>Mucoromycota</taxon>
        <taxon>Mucoromycotina</taxon>
        <taxon>Mucoromycetes</taxon>
        <taxon>Mucorales</taxon>
        <taxon>Mucorineae</taxon>
        <taxon>Rhizopodaceae</taxon>
        <taxon>Rhizopus</taxon>
    </lineage>
</organism>
<proteinExistence type="inferred from homology"/>
<dbReference type="NCBIfam" id="TIGR00756">
    <property type="entry name" value="PPR"/>
    <property type="match status" value="2"/>
</dbReference>
<evidence type="ECO:0008006" key="8">
    <source>
        <dbReference type="Google" id="ProtNLM"/>
    </source>
</evidence>
<dbReference type="EMBL" id="PJQM01005081">
    <property type="protein sequence ID" value="RCH82490.1"/>
    <property type="molecule type" value="Genomic_DNA"/>
</dbReference>
<evidence type="ECO:0000256" key="1">
    <source>
        <dbReference type="ARBA" id="ARBA00006192"/>
    </source>
</evidence>
<feature type="repeat" description="PPR" evidence="5">
    <location>
        <begin position="476"/>
        <end position="510"/>
    </location>
</feature>
<dbReference type="Pfam" id="PF13812">
    <property type="entry name" value="PPR_3"/>
    <property type="match status" value="1"/>
</dbReference>
<protein>
    <recommendedName>
        <fullName evidence="8">Pentacotripeptide-repeat region of PRORP domain-containing protein</fullName>
    </recommendedName>
</protein>
<dbReference type="Gene3D" id="1.25.40.10">
    <property type="entry name" value="Tetratricopeptide repeat domain"/>
    <property type="match status" value="3"/>
</dbReference>
<dbReference type="Pfam" id="PF01535">
    <property type="entry name" value="PPR"/>
    <property type="match status" value="1"/>
</dbReference>
<dbReference type="OrthoDB" id="185373at2759"/>
<name>A0A367IXR0_RHIST</name>
<evidence type="ECO:0000313" key="7">
    <source>
        <dbReference type="Proteomes" id="UP000253551"/>
    </source>
</evidence>
<dbReference type="PANTHER" id="PTHR47447">
    <property type="entry name" value="OS03G0856100 PROTEIN"/>
    <property type="match status" value="1"/>
</dbReference>
<dbReference type="InterPro" id="IPR002885">
    <property type="entry name" value="PPR_rpt"/>
</dbReference>
<feature type="repeat" description="PPR" evidence="5">
    <location>
        <begin position="271"/>
        <end position="305"/>
    </location>
</feature>
<dbReference type="SUPFAM" id="SSF48452">
    <property type="entry name" value="TPR-like"/>
    <property type="match status" value="1"/>
</dbReference>
<dbReference type="PROSITE" id="PS51375">
    <property type="entry name" value="PPR"/>
    <property type="match status" value="4"/>
</dbReference>
<comment type="similarity">
    <text evidence="1">Belongs to the CCM1 family.</text>
</comment>
<evidence type="ECO:0000256" key="2">
    <source>
        <dbReference type="ARBA" id="ARBA00022737"/>
    </source>
</evidence>
<feature type="repeat" description="PPR" evidence="5">
    <location>
        <begin position="609"/>
        <end position="643"/>
    </location>
</feature>
<accession>A0A367IXR0</accession>
<sequence length="677" mass="77867">MRPAFSLTRKTKSCVFRQCCSRLPMAPQPRPLFWFLMQKSMSTQALQTKEDHTWDRPFHPRTMNKDVDLDSLLTFLSQHTLTQKEIFKSLRTALYNTIQYDADKAWLIYNTMISYHVDKHLKSNHYGYLLGILKYGNHVDNMLTLLDHIRSYGLLNGYHVSQVLFAMSRTGRAKEAYELIKNTTQWATHHPDLWPTANHYHSLAIALKNAPERDPVLIEQVTQLMLESMQTRKIQLDNTTLSTMITMLAHSRQQTLYFLKAMNQSHHHNYNVYIYTSLMAGFARKGDVASAQQLFDEMRKHKVKPSQVTFAALIEAYSRAGDFDKAQQLLGVYRKRYRKSTHVIYTSILVNAIRHGNLNVAEKMEKLVRTSGNMDSMLQTALLWLSTKRDVDKARKEFEVLYQQGRVNPIMVHHLITAYGHKRDKAQVIKSYEYLGPLGTESRRSKHVLAHALFQCRDVPAALNVLIAMRSQSVPDDITLAMVIQGLVMNKEANLAWRLFKTLQHDGIEPSIRAYTSMIKGLGHYVSFKKKRPLSLDPHTLASAGILSPSNIDPARTTTEALDLFRRMTGFEQPHVYTYTTLISCFAKQNLPRAISIFDHMCTQQVMPTVETYTALLQGCAIFRNSQMALTVFNHMCSRKIEPNAVTWRYLMKSLLRSGVDKQQIDQIGDMARKSLK</sequence>
<dbReference type="STRING" id="4846.A0A367IXR0"/>
<feature type="repeat" description="PPR" evidence="5">
    <location>
        <begin position="306"/>
        <end position="336"/>
    </location>
</feature>
<dbReference type="InterPro" id="IPR011990">
    <property type="entry name" value="TPR-like_helical_dom_sf"/>
</dbReference>
<keyword evidence="7" id="KW-1185">Reference proteome</keyword>
<dbReference type="Pfam" id="PF13041">
    <property type="entry name" value="PPR_2"/>
    <property type="match status" value="2"/>
</dbReference>